<dbReference type="InterPro" id="IPR032675">
    <property type="entry name" value="LRR_dom_sf"/>
</dbReference>
<dbReference type="PANTHER" id="PTHR23155:SF1205">
    <property type="entry name" value="DISEASE RESISTANCE PROTEIN RPM1"/>
    <property type="match status" value="1"/>
</dbReference>
<evidence type="ECO:0000259" key="6">
    <source>
        <dbReference type="Pfam" id="PF23559"/>
    </source>
</evidence>
<dbReference type="Gene3D" id="3.40.50.300">
    <property type="entry name" value="P-loop containing nucleotide triphosphate hydrolases"/>
    <property type="match status" value="1"/>
</dbReference>
<dbReference type="InterPro" id="IPR044974">
    <property type="entry name" value="Disease_R_plants"/>
</dbReference>
<evidence type="ECO:0000259" key="7">
    <source>
        <dbReference type="Pfam" id="PF23598"/>
    </source>
</evidence>
<evidence type="ECO:0000259" key="5">
    <source>
        <dbReference type="Pfam" id="PF18052"/>
    </source>
</evidence>
<sequence>MTEGLVTFLLSKLADFIQEEERLLTGVKAEAEYIGDELEFMLVFLRAADAMEENDDGLKVLVQRVRDVAYDMEDILDLFRLRLTRDHGDKFCSSVQTISNSIITLKARHQIASKIQALKTRVINISEAHRRYLLRNNITEPSSSSTLTPRVARPGNIVEEANIVGIEMPKKHLIGWLVRGRSEREVISVVGMGGLGKTTLARKVYHDADVKKHFRCRVWITLSQSFKEEDLLKDIIQQLFRVLQKTVPQGVDNMDNDKLKNVINKFLQQRKYLIVLDDVWHTDAWDAFEPVFPNNNRGSCILLTTRKTEVALTACIEFPDKVYNLDPLSPEESWTLFCKKVFQNSHCPTHLKNVSERILGRCEGLPLAIEAMSGVLATRDRSKIDEWEMVYSSLGAGLEDNNRMRNALRILSLSYYDLPHYLKSCLLYFSIFPGGIPIQRMRLIRLWIAEGFVKGREGMTLEEVAEDFLNELIKRSLVQVVEATSYGQVKTCRVPELLREILIAKAKEQEFVAIAKEQNMNWSEKVRRVSIHNAMPSMRRIHGASRLRSLLVFWGIDSFPKPHKFNSLSSRLRLLTVLDLEGTPLKKFPNEVVSLIFLKYLSLRNTMVSSVPSSISKLQNLESLDLKHAQVIELPVDILKLQKLRHLLVYRYETESDDQILNKHGFKAPAQIGNLISLQKLCFLEADQGQLMSELGRMIHLRRLGILKFRKENGRDLCSSIDKLVNLRALSVTSITDSEVIDLEYLSSPPQFLQRLYLTGRLERLPDWILSLDSLVKLVLKWSRLREDPLLFLQDLPNLVHLEFIQVYSGEALHFRHEGFKKLKVLGLNKLERLKSITVQKGALPSLQKLVVQGCKLLQKVPSGIKHLAMLKALDFFDMPYDFVKRLRPDGTEHRAARSFLRMPAVQFFKILQMLPFDMPYDFIRKIHPDGDGEDYHEVRNVPEIYCTYQINGNWEIYYNYARPDILLKRRPDWKP</sequence>
<gene>
    <name evidence="8" type="ORF">SADUNF_Sadunf01G0109200</name>
</gene>
<dbReference type="Gene3D" id="1.10.8.430">
    <property type="entry name" value="Helical domain of apoptotic protease-activating factors"/>
    <property type="match status" value="1"/>
</dbReference>
<dbReference type="GO" id="GO:0043531">
    <property type="term" value="F:ADP binding"/>
    <property type="evidence" value="ECO:0007669"/>
    <property type="project" value="InterPro"/>
</dbReference>
<protein>
    <submittedName>
        <fullName evidence="8">Uncharacterized protein</fullName>
    </submittedName>
</protein>
<feature type="domain" description="Disease resistance R13L4/SHOC-2-like LRR" evidence="7">
    <location>
        <begin position="567"/>
        <end position="875"/>
    </location>
</feature>
<dbReference type="InterPro" id="IPR038005">
    <property type="entry name" value="RX-like_CC"/>
</dbReference>
<feature type="domain" description="NB-ARC" evidence="4">
    <location>
        <begin position="168"/>
        <end position="346"/>
    </location>
</feature>
<dbReference type="SUPFAM" id="SSF52058">
    <property type="entry name" value="L domain-like"/>
    <property type="match status" value="1"/>
</dbReference>
<dbReference type="SUPFAM" id="SSF52540">
    <property type="entry name" value="P-loop containing nucleoside triphosphate hydrolases"/>
    <property type="match status" value="1"/>
</dbReference>
<evidence type="ECO:0000256" key="2">
    <source>
        <dbReference type="ARBA" id="ARBA00022741"/>
    </source>
</evidence>
<dbReference type="AlphaFoldDB" id="A0A835NB89"/>
<dbReference type="InterPro" id="IPR042197">
    <property type="entry name" value="Apaf_helical"/>
</dbReference>
<dbReference type="OrthoDB" id="690341at2759"/>
<comment type="caution">
    <text evidence="8">The sequence shown here is derived from an EMBL/GenBank/DDBJ whole genome shotgun (WGS) entry which is preliminary data.</text>
</comment>
<dbReference type="PRINTS" id="PR00364">
    <property type="entry name" value="DISEASERSIST"/>
</dbReference>
<evidence type="ECO:0000313" key="9">
    <source>
        <dbReference type="Proteomes" id="UP000657918"/>
    </source>
</evidence>
<dbReference type="Pfam" id="PF23598">
    <property type="entry name" value="LRR_14"/>
    <property type="match status" value="1"/>
</dbReference>
<evidence type="ECO:0000256" key="3">
    <source>
        <dbReference type="ARBA" id="ARBA00022821"/>
    </source>
</evidence>
<dbReference type="Pfam" id="PF18052">
    <property type="entry name" value="Rx_N"/>
    <property type="match status" value="1"/>
</dbReference>
<dbReference type="Gene3D" id="1.10.10.10">
    <property type="entry name" value="Winged helix-like DNA-binding domain superfamily/Winged helix DNA-binding domain"/>
    <property type="match status" value="1"/>
</dbReference>
<dbReference type="InterPro" id="IPR055414">
    <property type="entry name" value="LRR_R13L4/SHOC2-like"/>
</dbReference>
<dbReference type="GO" id="GO:0098542">
    <property type="term" value="P:defense response to other organism"/>
    <property type="evidence" value="ECO:0007669"/>
    <property type="project" value="TreeGrafter"/>
</dbReference>
<dbReference type="Pfam" id="PF23559">
    <property type="entry name" value="WHD_DRP"/>
    <property type="match status" value="1"/>
</dbReference>
<dbReference type="Gene3D" id="3.80.10.10">
    <property type="entry name" value="Ribonuclease Inhibitor"/>
    <property type="match status" value="2"/>
</dbReference>
<dbReference type="Gene3D" id="1.20.5.4130">
    <property type="match status" value="1"/>
</dbReference>
<dbReference type="InterPro" id="IPR002182">
    <property type="entry name" value="NB-ARC"/>
</dbReference>
<keyword evidence="1" id="KW-0677">Repeat</keyword>
<dbReference type="FunFam" id="3.40.50.300:FF:001091">
    <property type="entry name" value="Probable disease resistance protein At1g61300"/>
    <property type="match status" value="1"/>
</dbReference>
<dbReference type="CDD" id="cd14798">
    <property type="entry name" value="RX-CC_like"/>
    <property type="match status" value="1"/>
</dbReference>
<dbReference type="InterPro" id="IPR027417">
    <property type="entry name" value="P-loop_NTPase"/>
</dbReference>
<reference evidence="8 9" key="1">
    <citation type="submission" date="2020-10" db="EMBL/GenBank/DDBJ databases">
        <title>Plant Genome Project.</title>
        <authorList>
            <person name="Zhang R.-G."/>
        </authorList>
    </citation>
    <scope>NUCLEOTIDE SEQUENCE [LARGE SCALE GENOMIC DNA]</scope>
    <source>
        <strain evidence="8">FAFU-HL-1</strain>
        <tissue evidence="8">Leaf</tissue>
    </source>
</reference>
<feature type="domain" description="Disease resistance N-terminal" evidence="5">
    <location>
        <begin position="6"/>
        <end position="92"/>
    </location>
</feature>
<dbReference type="Proteomes" id="UP000657918">
    <property type="component" value="Unassembled WGS sequence"/>
</dbReference>
<keyword evidence="2" id="KW-0547">Nucleotide-binding</keyword>
<proteinExistence type="predicted"/>
<organism evidence="8 9">
    <name type="scientific">Salix dunnii</name>
    <dbReference type="NCBI Taxonomy" id="1413687"/>
    <lineage>
        <taxon>Eukaryota</taxon>
        <taxon>Viridiplantae</taxon>
        <taxon>Streptophyta</taxon>
        <taxon>Embryophyta</taxon>
        <taxon>Tracheophyta</taxon>
        <taxon>Spermatophyta</taxon>
        <taxon>Magnoliopsida</taxon>
        <taxon>eudicotyledons</taxon>
        <taxon>Gunneridae</taxon>
        <taxon>Pentapetalae</taxon>
        <taxon>rosids</taxon>
        <taxon>fabids</taxon>
        <taxon>Malpighiales</taxon>
        <taxon>Salicaceae</taxon>
        <taxon>Saliceae</taxon>
        <taxon>Salix</taxon>
    </lineage>
</organism>
<feature type="domain" description="Disease resistance protein winged helix" evidence="6">
    <location>
        <begin position="431"/>
        <end position="501"/>
    </location>
</feature>
<dbReference type="InterPro" id="IPR041118">
    <property type="entry name" value="Rx_N"/>
</dbReference>
<accession>A0A835NB89</accession>
<dbReference type="InterPro" id="IPR058922">
    <property type="entry name" value="WHD_DRP"/>
</dbReference>
<evidence type="ECO:0000259" key="4">
    <source>
        <dbReference type="Pfam" id="PF00931"/>
    </source>
</evidence>
<evidence type="ECO:0000256" key="1">
    <source>
        <dbReference type="ARBA" id="ARBA00022737"/>
    </source>
</evidence>
<dbReference type="InterPro" id="IPR036388">
    <property type="entry name" value="WH-like_DNA-bd_sf"/>
</dbReference>
<dbReference type="FunFam" id="1.10.10.10:FF:000322">
    <property type="entry name" value="Probable disease resistance protein At1g63360"/>
    <property type="match status" value="1"/>
</dbReference>
<dbReference type="EMBL" id="JADGMS010000001">
    <property type="protein sequence ID" value="KAF9689600.1"/>
    <property type="molecule type" value="Genomic_DNA"/>
</dbReference>
<name>A0A835NB89_9ROSI</name>
<evidence type="ECO:0000313" key="8">
    <source>
        <dbReference type="EMBL" id="KAF9689600.1"/>
    </source>
</evidence>
<dbReference type="Pfam" id="PF00931">
    <property type="entry name" value="NB-ARC"/>
    <property type="match status" value="1"/>
</dbReference>
<dbReference type="PANTHER" id="PTHR23155">
    <property type="entry name" value="DISEASE RESISTANCE PROTEIN RP"/>
    <property type="match status" value="1"/>
</dbReference>
<keyword evidence="9" id="KW-1185">Reference proteome</keyword>
<keyword evidence="3" id="KW-0611">Plant defense</keyword>